<organism evidence="2 3">
    <name type="scientific">Streptomyces glaucosporus</name>
    <dbReference type="NCBI Taxonomy" id="284044"/>
    <lineage>
        <taxon>Bacteria</taxon>
        <taxon>Bacillati</taxon>
        <taxon>Actinomycetota</taxon>
        <taxon>Actinomycetes</taxon>
        <taxon>Kitasatosporales</taxon>
        <taxon>Streptomycetaceae</taxon>
        <taxon>Streptomyces</taxon>
    </lineage>
</organism>
<protein>
    <recommendedName>
        <fullName evidence="1">Insertion element IS150 protein InsJ-like helix-turn-helix domain-containing protein</fullName>
    </recommendedName>
</protein>
<reference evidence="2 3" key="1">
    <citation type="journal article" date="2019" name="Int. J. Syst. Evol. Microbiol.">
        <title>The Global Catalogue of Microorganisms (GCM) 10K type strain sequencing project: providing services to taxonomists for standard genome sequencing and annotation.</title>
        <authorList>
            <consortium name="The Broad Institute Genomics Platform"/>
            <consortium name="The Broad Institute Genome Sequencing Center for Infectious Disease"/>
            <person name="Wu L."/>
            <person name="Ma J."/>
        </authorList>
    </citation>
    <scope>NUCLEOTIDE SEQUENCE [LARGE SCALE GENOMIC DNA]</scope>
    <source>
        <strain evidence="2 3">JCM 6921</strain>
    </source>
</reference>
<dbReference type="SUPFAM" id="SSF46689">
    <property type="entry name" value="Homeodomain-like"/>
    <property type="match status" value="1"/>
</dbReference>
<accession>A0ABN3J062</accession>
<feature type="domain" description="Insertion element IS150 protein InsJ-like helix-turn-helix" evidence="1">
    <location>
        <begin position="32"/>
        <end position="71"/>
    </location>
</feature>
<dbReference type="EMBL" id="BAAATJ010000050">
    <property type="protein sequence ID" value="GAA2418853.1"/>
    <property type="molecule type" value="Genomic_DNA"/>
</dbReference>
<name>A0ABN3J062_9ACTN</name>
<sequence>MGCQRSDGGRAASVAVGAGGSAAAGGGRAGGGHHREDVAAIFGVSRKAVDGWWAKWQADGREALVMRPRGKPVGVHQALGEAEQTAVRHRRFSSTGPVTWLWASSRGRGGWWVS</sequence>
<evidence type="ECO:0000313" key="3">
    <source>
        <dbReference type="Proteomes" id="UP001500058"/>
    </source>
</evidence>
<dbReference type="Proteomes" id="UP001500058">
    <property type="component" value="Unassembled WGS sequence"/>
</dbReference>
<keyword evidence="3" id="KW-1185">Reference proteome</keyword>
<gene>
    <name evidence="2" type="ORF">GCM10010420_56730</name>
</gene>
<dbReference type="Pfam" id="PF13518">
    <property type="entry name" value="HTH_28"/>
    <property type="match status" value="1"/>
</dbReference>
<evidence type="ECO:0000313" key="2">
    <source>
        <dbReference type="EMBL" id="GAA2418853.1"/>
    </source>
</evidence>
<evidence type="ECO:0000259" key="1">
    <source>
        <dbReference type="Pfam" id="PF13518"/>
    </source>
</evidence>
<dbReference type="InterPro" id="IPR009057">
    <property type="entry name" value="Homeodomain-like_sf"/>
</dbReference>
<comment type="caution">
    <text evidence="2">The sequence shown here is derived from an EMBL/GenBank/DDBJ whole genome shotgun (WGS) entry which is preliminary data.</text>
</comment>
<proteinExistence type="predicted"/>
<dbReference type="InterPro" id="IPR055247">
    <property type="entry name" value="InsJ-like_HTH"/>
</dbReference>